<organism evidence="3 4">
    <name type="scientific">Apodospora peruviana</name>
    <dbReference type="NCBI Taxonomy" id="516989"/>
    <lineage>
        <taxon>Eukaryota</taxon>
        <taxon>Fungi</taxon>
        <taxon>Dikarya</taxon>
        <taxon>Ascomycota</taxon>
        <taxon>Pezizomycotina</taxon>
        <taxon>Sordariomycetes</taxon>
        <taxon>Sordariomycetidae</taxon>
        <taxon>Sordariales</taxon>
        <taxon>Lasiosphaeriaceae</taxon>
        <taxon>Apodospora</taxon>
    </lineage>
</organism>
<sequence>MFLSTLRSGFALGALAISGQASVVLAAECSREALLATAEKYIAAQTSGNLSDLPNSFTTNHFTYQENNQIISIQKGVITKPLKVEYSRHTADTVACASYTELVALTPTPYVIGTQIRHGLGTGTGTGTTETITMIDSITATTGALFFNASATLAHFRTESWGPLEVSTRPSRKMLQDAIDGYLDLWGGPGGPTALSRLPFGRPCERTEGSRYINCTDGIPAGGPVGGKENDMRRYVIDEVTGSADVLCSFTAVGNIPDSHEVRFRMERFGMCILLRFVRLTMGRIGDLLVWRRGRGVVGSRRSEKVYHLEVHVPCFRSGML</sequence>
<protein>
    <recommendedName>
        <fullName evidence="2">DUF8021 domain-containing protein</fullName>
    </recommendedName>
</protein>
<reference evidence="3" key="2">
    <citation type="submission" date="2023-06" db="EMBL/GenBank/DDBJ databases">
        <authorList>
            <consortium name="Lawrence Berkeley National Laboratory"/>
            <person name="Haridas S."/>
            <person name="Hensen N."/>
            <person name="Bonometti L."/>
            <person name="Westerberg I."/>
            <person name="Brannstrom I.O."/>
            <person name="Guillou S."/>
            <person name="Cros-Aarteil S."/>
            <person name="Calhoun S."/>
            <person name="Kuo A."/>
            <person name="Mondo S."/>
            <person name="Pangilinan J."/>
            <person name="Riley R."/>
            <person name="Labutti K."/>
            <person name="Andreopoulos B."/>
            <person name="Lipzen A."/>
            <person name="Chen C."/>
            <person name="Yanf M."/>
            <person name="Daum C."/>
            <person name="Ng V."/>
            <person name="Clum A."/>
            <person name="Steindorff A."/>
            <person name="Ohm R."/>
            <person name="Martin F."/>
            <person name="Silar P."/>
            <person name="Natvig D."/>
            <person name="Lalanne C."/>
            <person name="Gautier V."/>
            <person name="Ament-Velasquez S.L."/>
            <person name="Kruys A."/>
            <person name="Hutchinson M.I."/>
            <person name="Powell A.J."/>
            <person name="Barry K."/>
            <person name="Miller A.N."/>
            <person name="Grigoriev I.V."/>
            <person name="Debuchy R."/>
            <person name="Gladieux P."/>
            <person name="Thoren M.H."/>
            <person name="Johannesson H."/>
        </authorList>
    </citation>
    <scope>NUCLEOTIDE SEQUENCE</scope>
    <source>
        <strain evidence="3">CBS 118394</strain>
    </source>
</reference>
<evidence type="ECO:0000256" key="1">
    <source>
        <dbReference type="SAM" id="SignalP"/>
    </source>
</evidence>
<evidence type="ECO:0000313" key="4">
    <source>
        <dbReference type="Proteomes" id="UP001283341"/>
    </source>
</evidence>
<dbReference type="EMBL" id="JAUEDM010000011">
    <property type="protein sequence ID" value="KAK3311882.1"/>
    <property type="molecule type" value="Genomic_DNA"/>
</dbReference>
<evidence type="ECO:0000313" key="3">
    <source>
        <dbReference type="EMBL" id="KAK3311882.1"/>
    </source>
</evidence>
<keyword evidence="4" id="KW-1185">Reference proteome</keyword>
<dbReference type="InterPro" id="IPR058334">
    <property type="entry name" value="DUF8021"/>
</dbReference>
<accession>A0AAE0LY07</accession>
<keyword evidence="1" id="KW-0732">Signal</keyword>
<feature type="domain" description="DUF8021" evidence="2">
    <location>
        <begin position="169"/>
        <end position="265"/>
    </location>
</feature>
<comment type="caution">
    <text evidence="3">The sequence shown here is derived from an EMBL/GenBank/DDBJ whole genome shotgun (WGS) entry which is preliminary data.</text>
</comment>
<proteinExistence type="predicted"/>
<feature type="chain" id="PRO_5042233481" description="DUF8021 domain-containing protein" evidence="1">
    <location>
        <begin position="27"/>
        <end position="321"/>
    </location>
</feature>
<name>A0AAE0LY07_9PEZI</name>
<feature type="signal peptide" evidence="1">
    <location>
        <begin position="1"/>
        <end position="26"/>
    </location>
</feature>
<evidence type="ECO:0000259" key="2">
    <source>
        <dbReference type="Pfam" id="PF26061"/>
    </source>
</evidence>
<dbReference type="AlphaFoldDB" id="A0AAE0LY07"/>
<dbReference type="Pfam" id="PF26061">
    <property type="entry name" value="DUF8021"/>
    <property type="match status" value="1"/>
</dbReference>
<reference evidence="3" key="1">
    <citation type="journal article" date="2023" name="Mol. Phylogenet. Evol.">
        <title>Genome-scale phylogeny and comparative genomics of the fungal order Sordariales.</title>
        <authorList>
            <person name="Hensen N."/>
            <person name="Bonometti L."/>
            <person name="Westerberg I."/>
            <person name="Brannstrom I.O."/>
            <person name="Guillou S."/>
            <person name="Cros-Aarteil S."/>
            <person name="Calhoun S."/>
            <person name="Haridas S."/>
            <person name="Kuo A."/>
            <person name="Mondo S."/>
            <person name="Pangilinan J."/>
            <person name="Riley R."/>
            <person name="LaButti K."/>
            <person name="Andreopoulos B."/>
            <person name="Lipzen A."/>
            <person name="Chen C."/>
            <person name="Yan M."/>
            <person name="Daum C."/>
            <person name="Ng V."/>
            <person name="Clum A."/>
            <person name="Steindorff A."/>
            <person name="Ohm R.A."/>
            <person name="Martin F."/>
            <person name="Silar P."/>
            <person name="Natvig D.O."/>
            <person name="Lalanne C."/>
            <person name="Gautier V."/>
            <person name="Ament-Velasquez S.L."/>
            <person name="Kruys A."/>
            <person name="Hutchinson M.I."/>
            <person name="Powell A.J."/>
            <person name="Barry K."/>
            <person name="Miller A.N."/>
            <person name="Grigoriev I.V."/>
            <person name="Debuchy R."/>
            <person name="Gladieux P."/>
            <person name="Hiltunen Thoren M."/>
            <person name="Johannesson H."/>
        </authorList>
    </citation>
    <scope>NUCLEOTIDE SEQUENCE</scope>
    <source>
        <strain evidence="3">CBS 118394</strain>
    </source>
</reference>
<gene>
    <name evidence="3" type="ORF">B0H66DRAFT_101942</name>
</gene>
<dbReference type="Proteomes" id="UP001283341">
    <property type="component" value="Unassembled WGS sequence"/>
</dbReference>